<feature type="compositionally biased region" description="Pro residues" evidence="1">
    <location>
        <begin position="319"/>
        <end position="334"/>
    </location>
</feature>
<gene>
    <name evidence="2" type="ORF">CDEB00056_LOCUS18295</name>
</gene>
<dbReference type="EMBL" id="HBIO01023812">
    <property type="protein sequence ID" value="CAE0473442.1"/>
    <property type="molecule type" value="Transcribed_RNA"/>
</dbReference>
<organism evidence="2">
    <name type="scientific">Chaetoceros debilis</name>
    <dbReference type="NCBI Taxonomy" id="122233"/>
    <lineage>
        <taxon>Eukaryota</taxon>
        <taxon>Sar</taxon>
        <taxon>Stramenopiles</taxon>
        <taxon>Ochrophyta</taxon>
        <taxon>Bacillariophyta</taxon>
        <taxon>Coscinodiscophyceae</taxon>
        <taxon>Chaetocerotophycidae</taxon>
        <taxon>Chaetocerotales</taxon>
        <taxon>Chaetocerotaceae</taxon>
        <taxon>Chaetoceros</taxon>
    </lineage>
</organism>
<evidence type="ECO:0008006" key="3">
    <source>
        <dbReference type="Google" id="ProtNLM"/>
    </source>
</evidence>
<sequence>MATSAITCLVQSTDEYGFIVLCVNSGSYGNKCNYPLGFATIADNPGNVDVAIVKGTVPSTTNEIVDIYGVPGEPTFSYQSFVNGRVNRKRDTPNPTFDFTNWVIMPGGIPANIVPSSGADPGCWNGIGDCSAPPAILDLIITEIADPYDGQQNRFVEIYSPTKRNYKIVEDLQLVRYEGSSSVPASYPSYPLTGLTINEFGFIVFCVNKANFGNKCDYELGNGSIADNPGDVDVAIVEGTDPNNPGAIVDIYGLPGQFTQQNQLYTGGRCVRIRGPQSSTWIISDWFIFTQPNLIPFAQTDPGCWKNMGQDIGQCSNNAPPPSPPSPPTSPPNSSPGKGKGKGKGKDKGEAKPGNKLRKVRRLRRP</sequence>
<dbReference type="AlphaFoldDB" id="A0A7S3QCQ7"/>
<accession>A0A7S3QCQ7</accession>
<evidence type="ECO:0000313" key="2">
    <source>
        <dbReference type="EMBL" id="CAE0473442.1"/>
    </source>
</evidence>
<protein>
    <recommendedName>
        <fullName evidence="3">LTD domain-containing protein</fullName>
    </recommendedName>
</protein>
<feature type="compositionally biased region" description="Basic residues" evidence="1">
    <location>
        <begin position="355"/>
        <end position="366"/>
    </location>
</feature>
<name>A0A7S3QCQ7_9STRA</name>
<feature type="compositionally biased region" description="Basic and acidic residues" evidence="1">
    <location>
        <begin position="344"/>
        <end position="353"/>
    </location>
</feature>
<reference evidence="2" key="1">
    <citation type="submission" date="2021-01" db="EMBL/GenBank/DDBJ databases">
        <authorList>
            <person name="Corre E."/>
            <person name="Pelletier E."/>
            <person name="Niang G."/>
            <person name="Scheremetjew M."/>
            <person name="Finn R."/>
            <person name="Kale V."/>
            <person name="Holt S."/>
            <person name="Cochrane G."/>
            <person name="Meng A."/>
            <person name="Brown T."/>
            <person name="Cohen L."/>
        </authorList>
    </citation>
    <scope>NUCLEOTIDE SEQUENCE</scope>
    <source>
        <strain evidence="2">MM31A-1</strain>
    </source>
</reference>
<feature type="region of interest" description="Disordered" evidence="1">
    <location>
        <begin position="306"/>
        <end position="366"/>
    </location>
</feature>
<evidence type="ECO:0000256" key="1">
    <source>
        <dbReference type="SAM" id="MobiDB-lite"/>
    </source>
</evidence>
<proteinExistence type="predicted"/>